<dbReference type="Proteomes" id="UP000029549">
    <property type="component" value="Unassembled WGS sequence"/>
</dbReference>
<organism evidence="1 2">
    <name type="scientific">Comamonas thiooxydans</name>
    <dbReference type="NCBI Taxonomy" id="363952"/>
    <lineage>
        <taxon>Bacteria</taxon>
        <taxon>Pseudomonadati</taxon>
        <taxon>Pseudomonadota</taxon>
        <taxon>Betaproteobacteria</taxon>
        <taxon>Burkholderiales</taxon>
        <taxon>Comamonadaceae</taxon>
        <taxon>Comamonas</taxon>
    </lineage>
</organism>
<name>A0A0E3CGT7_9BURK</name>
<sequence>MVMFLKRPDYEDVNLIDSVVKERQNGVNRDYFTNVSPIWKRRVRDYIDHCGNPEIIKPWGQVADDAIKTRFLTLYGNPADDSVQKPILEHLRERTLQICPACGEDGTPNTLDHYLPKNHYPEFSITTVNLFPMCDICQGWKGVKTVNDTGKRLFLHPYFDKFLERQVVSLEIGAPYNAPRAISLGAHPDLPPALQLIVSRHMKELEMVSRYYHFFREQYIRLLGSASDIREEGLDMRQQIGLFRRTARRKSINSWGHIFYDAVLCNEDLLEYLETSDLLISDAWIQ</sequence>
<gene>
    <name evidence="1" type="ORF">P608_10320</name>
</gene>
<reference evidence="1 2" key="1">
    <citation type="submission" date="2013-09" db="EMBL/GenBank/DDBJ databases">
        <title>High correlation between genotypes and phenotypes of environmental bacteria Comamonas testosteroni strains.</title>
        <authorList>
            <person name="Liu L."/>
            <person name="Zhu W."/>
            <person name="Xia X."/>
            <person name="Xu B."/>
            <person name="Luo M."/>
            <person name="Wang G."/>
        </authorList>
    </citation>
    <scope>NUCLEOTIDE SEQUENCE [LARGE SCALE GENOMIC DNA]</scope>
    <source>
        <strain evidence="1 2">DF2</strain>
    </source>
</reference>
<evidence type="ECO:0000313" key="1">
    <source>
        <dbReference type="EMBL" id="KGH12736.1"/>
    </source>
</evidence>
<comment type="caution">
    <text evidence="1">The sequence shown here is derived from an EMBL/GenBank/DDBJ whole genome shotgun (WGS) entry which is preliminary data.</text>
</comment>
<dbReference type="AlphaFoldDB" id="A0A0E3CGT7"/>
<dbReference type="RefSeq" id="WP_207383478.1">
    <property type="nucleotide sequence ID" value="NZ_AWTO01000183.1"/>
</dbReference>
<evidence type="ECO:0008006" key="3">
    <source>
        <dbReference type="Google" id="ProtNLM"/>
    </source>
</evidence>
<protein>
    <recommendedName>
        <fullName evidence="3">HNH endonuclease</fullName>
    </recommendedName>
</protein>
<proteinExistence type="predicted"/>
<evidence type="ECO:0000313" key="2">
    <source>
        <dbReference type="Proteomes" id="UP000029549"/>
    </source>
</evidence>
<accession>A0A0E3CGT7</accession>
<dbReference type="EMBL" id="AWTP01000104">
    <property type="protein sequence ID" value="KGH12736.1"/>
    <property type="molecule type" value="Genomic_DNA"/>
</dbReference>
<keyword evidence="2" id="KW-1185">Reference proteome</keyword>